<gene>
    <name evidence="1" type="ORF">LCGC14_0688270</name>
</gene>
<dbReference type="EMBL" id="LAZR01001420">
    <property type="protein sequence ID" value="KKN44909.1"/>
    <property type="molecule type" value="Genomic_DNA"/>
</dbReference>
<protein>
    <submittedName>
        <fullName evidence="1">Uncharacterized protein</fullName>
    </submittedName>
</protein>
<comment type="caution">
    <text evidence="1">The sequence shown here is derived from an EMBL/GenBank/DDBJ whole genome shotgun (WGS) entry which is preliminary data.</text>
</comment>
<name>A0A0F9QR15_9ZZZZ</name>
<accession>A0A0F9QR15</accession>
<sequence length="150" mass="17558">MMSKNNSKNWKTTKEVAEELGVSTRYIREIGKVLKLEEERLVMRNTDFRTEKQGGELIWSPEAIKKIIPKLSTPQIKDWKNNIIEQFTDKGIVLKNMPVDEQMVMVISAMLENAKSMVVLRENQEEENKRIRILENKMDNIFSFVATIRT</sequence>
<dbReference type="AlphaFoldDB" id="A0A0F9QR15"/>
<evidence type="ECO:0000313" key="1">
    <source>
        <dbReference type="EMBL" id="KKN44909.1"/>
    </source>
</evidence>
<organism evidence="1">
    <name type="scientific">marine sediment metagenome</name>
    <dbReference type="NCBI Taxonomy" id="412755"/>
    <lineage>
        <taxon>unclassified sequences</taxon>
        <taxon>metagenomes</taxon>
        <taxon>ecological metagenomes</taxon>
    </lineage>
</organism>
<reference evidence="1" key="1">
    <citation type="journal article" date="2015" name="Nature">
        <title>Complex archaea that bridge the gap between prokaryotes and eukaryotes.</title>
        <authorList>
            <person name="Spang A."/>
            <person name="Saw J.H."/>
            <person name="Jorgensen S.L."/>
            <person name="Zaremba-Niedzwiedzka K."/>
            <person name="Martijn J."/>
            <person name="Lind A.E."/>
            <person name="van Eijk R."/>
            <person name="Schleper C."/>
            <person name="Guy L."/>
            <person name="Ettema T.J."/>
        </authorList>
    </citation>
    <scope>NUCLEOTIDE SEQUENCE</scope>
</reference>
<proteinExistence type="predicted"/>